<name>A0AA41YKK1_9PROT</name>
<evidence type="ECO:0000313" key="2">
    <source>
        <dbReference type="Proteomes" id="UP001165679"/>
    </source>
</evidence>
<comment type="caution">
    <text evidence="1">The sequence shown here is derived from an EMBL/GenBank/DDBJ whole genome shotgun (WGS) entry which is preliminary data.</text>
</comment>
<dbReference type="AlphaFoldDB" id="A0AA41YKK1"/>
<evidence type="ECO:0000313" key="1">
    <source>
        <dbReference type="EMBL" id="MCW3473902.1"/>
    </source>
</evidence>
<reference evidence="1" key="2">
    <citation type="submission" date="2022-10" db="EMBL/GenBank/DDBJ databases">
        <authorList>
            <person name="Trinh H.N."/>
        </authorList>
    </citation>
    <scope>NUCLEOTIDE SEQUENCE</scope>
    <source>
        <strain evidence="1">RN2-1</strain>
    </source>
</reference>
<proteinExistence type="predicted"/>
<dbReference type="Proteomes" id="UP001165679">
    <property type="component" value="Unassembled WGS sequence"/>
</dbReference>
<reference evidence="1" key="1">
    <citation type="submission" date="2022-09" db="EMBL/GenBank/DDBJ databases">
        <title>Rhodovastum sp. nov. RN2-1 isolated from soil in Seongnam, South Korea.</title>
        <authorList>
            <person name="Le N.T."/>
        </authorList>
    </citation>
    <scope>NUCLEOTIDE SEQUENCE</scope>
    <source>
        <strain evidence="1">RN2-1</strain>
    </source>
</reference>
<dbReference type="EMBL" id="JAPDNT010000002">
    <property type="protein sequence ID" value="MCW3473902.1"/>
    <property type="molecule type" value="Genomic_DNA"/>
</dbReference>
<keyword evidence="2" id="KW-1185">Reference proteome</keyword>
<accession>A0AA41YKK1</accession>
<gene>
    <name evidence="1" type="ORF">OL599_04865</name>
</gene>
<protein>
    <submittedName>
        <fullName evidence="1">Uncharacterized protein</fullName>
    </submittedName>
</protein>
<sequence length="212" mass="23316">MPTDGPVSGSVYIWYPADGHIGHAAMYIGNYAVGQRFEMSIDPESPHYVMPSALETRYGIAGQHFNDNYVSWWPGGGADLVNPKAGAEPMNGLYKDVDAEDSEPHVVYNVYGLDVAAMRRVWHQARDKQGAHYQLYRKNCSDLVMRVLKAGGALSRIGRISGAYFGHNLLTTPKDVAVVCNKLRDAGWATKQKAGNCPSKRGNKLMVVLGMR</sequence>
<organism evidence="1 2">
    <name type="scientific">Limobrevibacterium gyesilva</name>
    <dbReference type="NCBI Taxonomy" id="2991712"/>
    <lineage>
        <taxon>Bacteria</taxon>
        <taxon>Pseudomonadati</taxon>
        <taxon>Pseudomonadota</taxon>
        <taxon>Alphaproteobacteria</taxon>
        <taxon>Acetobacterales</taxon>
        <taxon>Acetobacteraceae</taxon>
        <taxon>Limobrevibacterium</taxon>
    </lineage>
</organism>